<dbReference type="InterPro" id="IPR022212">
    <property type="entry name" value="DUF3741"/>
</dbReference>
<feature type="region of interest" description="Disordered" evidence="1">
    <location>
        <begin position="264"/>
        <end position="300"/>
    </location>
</feature>
<evidence type="ECO:0000256" key="1">
    <source>
        <dbReference type="SAM" id="MobiDB-lite"/>
    </source>
</evidence>
<dbReference type="Proteomes" id="UP000250235">
    <property type="component" value="Unassembled WGS sequence"/>
</dbReference>
<feature type="compositionally biased region" description="Polar residues" evidence="1">
    <location>
        <begin position="285"/>
        <end position="299"/>
    </location>
</feature>
<gene>
    <name evidence="4" type="ORF">F511_11484</name>
</gene>
<feature type="region of interest" description="Disordered" evidence="1">
    <location>
        <begin position="371"/>
        <end position="400"/>
    </location>
</feature>
<dbReference type="PANTHER" id="PTHR47071:SF9">
    <property type="entry name" value="TRM32-LIKE PROTEIN (DUF3741)"/>
    <property type="match status" value="1"/>
</dbReference>
<dbReference type="Pfam" id="PF14309">
    <property type="entry name" value="DUF4378"/>
    <property type="match status" value="1"/>
</dbReference>
<feature type="compositionally biased region" description="Basic residues" evidence="1">
    <location>
        <begin position="273"/>
        <end position="284"/>
    </location>
</feature>
<dbReference type="InterPro" id="IPR044257">
    <property type="entry name" value="TRM32-like"/>
</dbReference>
<proteinExistence type="predicted"/>
<evidence type="ECO:0000313" key="4">
    <source>
        <dbReference type="EMBL" id="KZV51796.1"/>
    </source>
</evidence>
<keyword evidence="5" id="KW-1185">Reference proteome</keyword>
<reference evidence="4 5" key="1">
    <citation type="journal article" date="2015" name="Proc. Natl. Acad. Sci. U.S.A.">
        <title>The resurrection genome of Boea hygrometrica: A blueprint for survival of dehydration.</title>
        <authorList>
            <person name="Xiao L."/>
            <person name="Yang G."/>
            <person name="Zhang L."/>
            <person name="Yang X."/>
            <person name="Zhao S."/>
            <person name="Ji Z."/>
            <person name="Zhou Q."/>
            <person name="Hu M."/>
            <person name="Wang Y."/>
            <person name="Chen M."/>
            <person name="Xu Y."/>
            <person name="Jin H."/>
            <person name="Xiao X."/>
            <person name="Hu G."/>
            <person name="Bao F."/>
            <person name="Hu Y."/>
            <person name="Wan P."/>
            <person name="Li L."/>
            <person name="Deng X."/>
            <person name="Kuang T."/>
            <person name="Xiang C."/>
            <person name="Zhu J.K."/>
            <person name="Oliver M.J."/>
            <person name="He Y."/>
        </authorList>
    </citation>
    <scope>NUCLEOTIDE SEQUENCE [LARGE SCALE GENOMIC DNA]</scope>
    <source>
        <strain evidence="5">cv. XS01</strain>
    </source>
</reference>
<feature type="non-terminal residue" evidence="4">
    <location>
        <position position="1"/>
    </location>
</feature>
<evidence type="ECO:0000259" key="3">
    <source>
        <dbReference type="Pfam" id="PF14309"/>
    </source>
</evidence>
<evidence type="ECO:0000313" key="5">
    <source>
        <dbReference type="Proteomes" id="UP000250235"/>
    </source>
</evidence>
<sequence length="690" mass="78522">LVPAHKSSMKSRIKALIAEEMSKRKGRHRRSSSYPVRTMLERTTSIHRLELPNPRPFAANNSKQMEANKRTNFSSLQESKLFLDALDLLDLRKEVFLKILQDPSSSLAQQLHNRRASYSKFGLTKSMSFPATGSSDRRAPKWDRSIMNQENASCLKEEDELLDCIQVTEDLCKNLVTSKGMITENAIPQQFSIELDLSDSASPTSSGLLKKHHDSSKVALKRFKNLREKIKHVILDRKKEKHRIIMDATLHKIPYGLRVSKDQNDISSMHQSVKPKKSGKHRSRSGCQSDQLGFSSGTSPLEHFKRTSSFNESLDRYNRLLEISCNREPKEHVSERLRLRPTDSLSPVQSRPATLCRILSLPDLRSYTSFQIEDSPSTSPLKTSGIESNRIRERRPSSLGSDDKFQIFTVSESGSQENFSSVAGSFEDAFDSTIGEGSSYHDFNLEPVLNSAAQPERQSLVSDYEFISQEEKFDSIPNVISVSEDSELTESSLFQHEEDTVETNITVGNEAKQLYQESLLDAKNALEFNYVKHVLELSGFSGSQILGKWYPQENPMDPSVFYEVEGQLVSLSESSTNEGVTCDHLLLFDLINEVLLHIYERSFYYWSKPLTGQSRMHTASFGPHVLDEVWTEVSCFLNWIHEFDQTIDDVVSRDFAKDYGWMNLQFDGECVGIEVEDLIFDDLLEEIIFT</sequence>
<feature type="compositionally biased region" description="Polar residues" evidence="1">
    <location>
        <begin position="371"/>
        <end position="387"/>
    </location>
</feature>
<feature type="domain" description="DUF3741" evidence="2">
    <location>
        <begin position="63"/>
        <end position="105"/>
    </location>
</feature>
<dbReference type="EMBL" id="KQ991570">
    <property type="protein sequence ID" value="KZV51796.1"/>
    <property type="molecule type" value="Genomic_DNA"/>
</dbReference>
<accession>A0A2Z7D3U4</accession>
<dbReference type="Pfam" id="PF12552">
    <property type="entry name" value="DUF3741"/>
    <property type="match status" value="1"/>
</dbReference>
<feature type="compositionally biased region" description="Basic and acidic residues" evidence="1">
    <location>
        <begin position="389"/>
        <end position="400"/>
    </location>
</feature>
<feature type="domain" description="DUF4378" evidence="3">
    <location>
        <begin position="527"/>
        <end position="686"/>
    </location>
</feature>
<dbReference type="AlphaFoldDB" id="A0A2Z7D3U4"/>
<protein>
    <recommendedName>
        <fullName evidence="6">DUF4378 domain-containing protein</fullName>
    </recommendedName>
</protein>
<organism evidence="4 5">
    <name type="scientific">Dorcoceras hygrometricum</name>
    <dbReference type="NCBI Taxonomy" id="472368"/>
    <lineage>
        <taxon>Eukaryota</taxon>
        <taxon>Viridiplantae</taxon>
        <taxon>Streptophyta</taxon>
        <taxon>Embryophyta</taxon>
        <taxon>Tracheophyta</taxon>
        <taxon>Spermatophyta</taxon>
        <taxon>Magnoliopsida</taxon>
        <taxon>eudicotyledons</taxon>
        <taxon>Gunneridae</taxon>
        <taxon>Pentapetalae</taxon>
        <taxon>asterids</taxon>
        <taxon>lamiids</taxon>
        <taxon>Lamiales</taxon>
        <taxon>Gesneriaceae</taxon>
        <taxon>Didymocarpoideae</taxon>
        <taxon>Trichosporeae</taxon>
        <taxon>Loxocarpinae</taxon>
        <taxon>Dorcoceras</taxon>
    </lineage>
</organism>
<dbReference type="InterPro" id="IPR025486">
    <property type="entry name" value="DUF4378"/>
</dbReference>
<evidence type="ECO:0008006" key="6">
    <source>
        <dbReference type="Google" id="ProtNLM"/>
    </source>
</evidence>
<dbReference type="PANTHER" id="PTHR47071">
    <property type="entry name" value="PROTEIN TRM32"/>
    <property type="match status" value="1"/>
</dbReference>
<dbReference type="OrthoDB" id="758104at2759"/>
<name>A0A2Z7D3U4_9LAMI</name>
<evidence type="ECO:0000259" key="2">
    <source>
        <dbReference type="Pfam" id="PF12552"/>
    </source>
</evidence>